<evidence type="ECO:0000256" key="7">
    <source>
        <dbReference type="SAM" id="Phobius"/>
    </source>
</evidence>
<comment type="subcellular location">
    <subcellularLocation>
        <location evidence="1">Membrane</location>
        <topology evidence="1">Multi-pass membrane protein</topology>
    </subcellularLocation>
</comment>
<dbReference type="Proteomes" id="UP000095283">
    <property type="component" value="Unplaced"/>
</dbReference>
<evidence type="ECO:0000256" key="5">
    <source>
        <dbReference type="ARBA" id="ARBA00023136"/>
    </source>
</evidence>
<evidence type="ECO:0000256" key="6">
    <source>
        <dbReference type="ARBA" id="ARBA00023180"/>
    </source>
</evidence>
<dbReference type="InterPro" id="IPR000731">
    <property type="entry name" value="SSD"/>
</dbReference>
<name>A0A1I7XJB9_HETBA</name>
<accession>A0A1I7XJB9</accession>
<protein>
    <submittedName>
        <fullName evidence="10">SSD domain-containing protein</fullName>
    </submittedName>
</protein>
<keyword evidence="4 7" id="KW-1133">Transmembrane helix</keyword>
<sequence length="256" mass="29122">MKLCTSKYEVHMQVNNARITFTDSESPSHKEGRVLEHFLQQNGTLHMIEVMIKSSDNGSLLRDEYRKQLWDLIYETSNKISVKLSYPTMDILGRQIFIANNVYGITFVGNTNIIQGFNTVRLILSSNFPHSIILPIPSYFVGIDDVFIMLAAWHRTEKNMEIPRRIAEMVKVSGCSMTVTSITNFISFGNGVLSTTPVLQTFAIYSVVASVVCYLYQLILFPAILTLTAPNEYKKLDDNECRFVFCSLVGFILQYI</sequence>
<feature type="domain" description="SSD" evidence="8">
    <location>
        <begin position="133"/>
        <end position="227"/>
    </location>
</feature>
<evidence type="ECO:0000313" key="10">
    <source>
        <dbReference type="WBParaSite" id="Hba_17412"/>
    </source>
</evidence>
<dbReference type="GO" id="GO:0005886">
    <property type="term" value="C:plasma membrane"/>
    <property type="evidence" value="ECO:0007669"/>
    <property type="project" value="TreeGrafter"/>
</dbReference>
<keyword evidence="3 7" id="KW-0812">Transmembrane</keyword>
<evidence type="ECO:0000259" key="8">
    <source>
        <dbReference type="PROSITE" id="PS50156"/>
    </source>
</evidence>
<dbReference type="PROSITE" id="PS50156">
    <property type="entry name" value="SSD"/>
    <property type="match status" value="1"/>
</dbReference>
<dbReference type="SUPFAM" id="SSF82866">
    <property type="entry name" value="Multidrug efflux transporter AcrB transmembrane domain"/>
    <property type="match status" value="1"/>
</dbReference>
<feature type="transmembrane region" description="Helical" evidence="7">
    <location>
        <begin position="132"/>
        <end position="153"/>
    </location>
</feature>
<dbReference type="GO" id="GO:0030659">
    <property type="term" value="C:cytoplasmic vesicle membrane"/>
    <property type="evidence" value="ECO:0007669"/>
    <property type="project" value="TreeGrafter"/>
</dbReference>
<dbReference type="GO" id="GO:0006897">
    <property type="term" value="P:endocytosis"/>
    <property type="evidence" value="ECO:0007669"/>
    <property type="project" value="TreeGrafter"/>
</dbReference>
<dbReference type="InterPro" id="IPR003392">
    <property type="entry name" value="PTHD_SSD"/>
</dbReference>
<feature type="transmembrane region" description="Helical" evidence="7">
    <location>
        <begin position="174"/>
        <end position="196"/>
    </location>
</feature>
<organism evidence="9 10">
    <name type="scientific">Heterorhabditis bacteriophora</name>
    <name type="common">Entomopathogenic nematode worm</name>
    <dbReference type="NCBI Taxonomy" id="37862"/>
    <lineage>
        <taxon>Eukaryota</taxon>
        <taxon>Metazoa</taxon>
        <taxon>Ecdysozoa</taxon>
        <taxon>Nematoda</taxon>
        <taxon>Chromadorea</taxon>
        <taxon>Rhabditida</taxon>
        <taxon>Rhabditina</taxon>
        <taxon>Rhabditomorpha</taxon>
        <taxon>Strongyloidea</taxon>
        <taxon>Heterorhabditidae</taxon>
        <taxon>Heterorhabditis</taxon>
    </lineage>
</organism>
<dbReference type="PANTHER" id="PTHR10796">
    <property type="entry name" value="PATCHED-RELATED"/>
    <property type="match status" value="1"/>
</dbReference>
<dbReference type="Gene3D" id="1.20.1640.10">
    <property type="entry name" value="Multidrug efflux transporter AcrB transmembrane domain"/>
    <property type="match status" value="1"/>
</dbReference>
<dbReference type="InterPro" id="IPR051697">
    <property type="entry name" value="Patched_domain-protein"/>
</dbReference>
<evidence type="ECO:0000256" key="3">
    <source>
        <dbReference type="ARBA" id="ARBA00022692"/>
    </source>
</evidence>
<dbReference type="AlphaFoldDB" id="A0A1I7XJB9"/>
<keyword evidence="9" id="KW-1185">Reference proteome</keyword>
<reference evidence="10" key="1">
    <citation type="submission" date="2016-11" db="UniProtKB">
        <authorList>
            <consortium name="WormBaseParasite"/>
        </authorList>
    </citation>
    <scope>IDENTIFICATION</scope>
</reference>
<proteinExistence type="inferred from homology"/>
<dbReference type="Pfam" id="PF02460">
    <property type="entry name" value="Patched"/>
    <property type="match status" value="1"/>
</dbReference>
<evidence type="ECO:0000256" key="2">
    <source>
        <dbReference type="ARBA" id="ARBA00005585"/>
    </source>
</evidence>
<dbReference type="GO" id="GO:0018996">
    <property type="term" value="P:molting cycle, collagen and cuticulin-based cuticle"/>
    <property type="evidence" value="ECO:0007669"/>
    <property type="project" value="TreeGrafter"/>
</dbReference>
<dbReference type="WBParaSite" id="Hba_17412">
    <property type="protein sequence ID" value="Hba_17412"/>
    <property type="gene ID" value="Hba_17412"/>
</dbReference>
<feature type="transmembrane region" description="Helical" evidence="7">
    <location>
        <begin position="202"/>
        <end position="225"/>
    </location>
</feature>
<evidence type="ECO:0000313" key="9">
    <source>
        <dbReference type="Proteomes" id="UP000095283"/>
    </source>
</evidence>
<keyword evidence="5 7" id="KW-0472">Membrane</keyword>
<evidence type="ECO:0000256" key="1">
    <source>
        <dbReference type="ARBA" id="ARBA00004141"/>
    </source>
</evidence>
<keyword evidence="6" id="KW-0325">Glycoprotein</keyword>
<evidence type="ECO:0000256" key="4">
    <source>
        <dbReference type="ARBA" id="ARBA00022989"/>
    </source>
</evidence>
<comment type="similarity">
    <text evidence="2">Belongs to the patched family.</text>
</comment>
<dbReference type="PANTHER" id="PTHR10796:SF104">
    <property type="entry name" value="SSD DOMAIN-CONTAINING PROTEIN"/>
    <property type="match status" value="1"/>
</dbReference>